<dbReference type="EMBL" id="LNZA01000001">
    <property type="protein sequence ID" value="KTD74520.1"/>
    <property type="molecule type" value="Genomic_DNA"/>
</dbReference>
<gene>
    <name evidence="2" type="ORF">Ltuc_2367</name>
</gene>
<dbReference type="AlphaFoldDB" id="A0A0W0ZZJ9"/>
<dbReference type="STRING" id="40335.Ltuc_2367"/>
<evidence type="ECO:0000256" key="1">
    <source>
        <dbReference type="SAM" id="SignalP"/>
    </source>
</evidence>
<organism evidence="2 3">
    <name type="scientific">Legionella tucsonensis</name>
    <dbReference type="NCBI Taxonomy" id="40335"/>
    <lineage>
        <taxon>Bacteria</taxon>
        <taxon>Pseudomonadati</taxon>
        <taxon>Pseudomonadota</taxon>
        <taxon>Gammaproteobacteria</taxon>
        <taxon>Legionellales</taxon>
        <taxon>Legionellaceae</taxon>
        <taxon>Legionella</taxon>
    </lineage>
</organism>
<dbReference type="Proteomes" id="UP000054693">
    <property type="component" value="Unassembled WGS sequence"/>
</dbReference>
<reference evidence="2 3" key="1">
    <citation type="submission" date="2015-11" db="EMBL/GenBank/DDBJ databases">
        <title>Genomic analysis of 38 Legionella species identifies large and diverse effector repertoires.</title>
        <authorList>
            <person name="Burstein D."/>
            <person name="Amaro F."/>
            <person name="Zusman T."/>
            <person name="Lifshitz Z."/>
            <person name="Cohen O."/>
            <person name="Gilbert J.A."/>
            <person name="Pupko T."/>
            <person name="Shuman H.A."/>
            <person name="Segal G."/>
        </authorList>
    </citation>
    <scope>NUCLEOTIDE SEQUENCE [LARGE SCALE GENOMIC DNA]</scope>
    <source>
        <strain evidence="2 3">ATCC 49180</strain>
    </source>
</reference>
<comment type="caution">
    <text evidence="2">The sequence shown here is derived from an EMBL/GenBank/DDBJ whole genome shotgun (WGS) entry which is preliminary data.</text>
</comment>
<accession>A0A0W0ZZJ9</accession>
<feature type="signal peptide" evidence="1">
    <location>
        <begin position="1"/>
        <end position="20"/>
    </location>
</feature>
<evidence type="ECO:0000313" key="2">
    <source>
        <dbReference type="EMBL" id="KTD74520.1"/>
    </source>
</evidence>
<evidence type="ECO:0000313" key="3">
    <source>
        <dbReference type="Proteomes" id="UP000054693"/>
    </source>
</evidence>
<proteinExistence type="predicted"/>
<sequence>MKLSSLAGGFFMLLTSLAGANDFVHKDRKKGRDFLIKSCYFTVHAKKLVG</sequence>
<feature type="chain" id="PRO_5006919228" evidence="1">
    <location>
        <begin position="21"/>
        <end position="50"/>
    </location>
</feature>
<protein>
    <submittedName>
        <fullName evidence="2">Uncharacterized protein</fullName>
    </submittedName>
</protein>
<keyword evidence="3" id="KW-1185">Reference proteome</keyword>
<dbReference type="PATRIC" id="fig|40335.7.peg.2525"/>
<name>A0A0W0ZZJ9_9GAMM</name>
<keyword evidence="1" id="KW-0732">Signal</keyword>